<evidence type="ECO:0000256" key="2">
    <source>
        <dbReference type="ARBA" id="ARBA00005988"/>
    </source>
</evidence>
<comment type="similarity">
    <text evidence="2">Belongs to the peptidase M14 family.</text>
</comment>
<feature type="domain" description="Succinylglutamate desuccinylase/Aspartoacylase catalytic" evidence="6">
    <location>
        <begin position="47"/>
        <end position="227"/>
    </location>
</feature>
<dbReference type="GO" id="GO:0046872">
    <property type="term" value="F:metal ion binding"/>
    <property type="evidence" value="ECO:0007669"/>
    <property type="project" value="UniProtKB-KW"/>
</dbReference>
<dbReference type="PIRSF" id="PIRSF039012">
    <property type="entry name" value="ASP"/>
    <property type="match status" value="1"/>
</dbReference>
<dbReference type="InterPro" id="IPR057246">
    <property type="entry name" value="CARBOXYPEPT_ZN_1"/>
</dbReference>
<evidence type="ECO:0000259" key="6">
    <source>
        <dbReference type="Pfam" id="PF24827"/>
    </source>
</evidence>
<dbReference type="InterPro" id="IPR053138">
    <property type="entry name" value="N-alpha-Ac-DABA_deacetylase"/>
</dbReference>
<evidence type="ECO:0000256" key="4">
    <source>
        <dbReference type="ARBA" id="ARBA00022801"/>
    </source>
</evidence>
<evidence type="ECO:0000313" key="8">
    <source>
        <dbReference type="Proteomes" id="UP000199759"/>
    </source>
</evidence>
<keyword evidence="3" id="KW-0479">Metal-binding</keyword>
<evidence type="ECO:0000256" key="3">
    <source>
        <dbReference type="ARBA" id="ARBA00022723"/>
    </source>
</evidence>
<dbReference type="Pfam" id="PF24827">
    <property type="entry name" value="AstE_AspA_cat"/>
    <property type="match status" value="1"/>
</dbReference>
<dbReference type="EMBL" id="FNHG01000001">
    <property type="protein sequence ID" value="SDL68738.1"/>
    <property type="molecule type" value="Genomic_DNA"/>
</dbReference>
<sequence length="347" mass="37889">MPARPAFEIGRHAIAAGSRATVDLPVSVLSDHTPVTMSAHVVHGKRAGPRLFVSAAVHGDEIIGVEIVRRLLRNPALNRLRGTLLAVPIVNSYGFMSHSRYLPDRRDLNRCFPGSTQGSLAARLAHIFMTEIVKRSDVGIDLHSAAINRTNLPQIRISPAMPRTMELAEAFGAPLILTSKTREGSLRYTAQEAGVDVLLYEAGEGLRFDEFAIRAGVTGIMRVMRHLEMLPAKDATRPRTPPMKSRSSYWIRAPAGGLMRSYKTIGDQVMANDVLGVISDPFGEVEIELIVEEPGLIVGRTNLPVVNEGDGLFHIAKLSKAADAESTLDNMALEFEADPIFDEDEII</sequence>
<dbReference type="InterPro" id="IPR043795">
    <property type="entry name" value="N-alpha-Ac-DABA-like"/>
</dbReference>
<comment type="cofactor">
    <cofactor evidence="1">
        <name>Zn(2+)</name>
        <dbReference type="ChEBI" id="CHEBI:29105"/>
    </cofactor>
</comment>
<dbReference type="GO" id="GO:0016811">
    <property type="term" value="F:hydrolase activity, acting on carbon-nitrogen (but not peptide) bonds, in linear amides"/>
    <property type="evidence" value="ECO:0007669"/>
    <property type="project" value="InterPro"/>
</dbReference>
<dbReference type="PROSITE" id="PS00132">
    <property type="entry name" value="CARBOXYPEPT_ZN_1"/>
    <property type="match status" value="1"/>
</dbReference>
<reference evidence="7 8" key="1">
    <citation type="submission" date="2016-10" db="EMBL/GenBank/DDBJ databases">
        <authorList>
            <person name="de Groot N.N."/>
        </authorList>
    </citation>
    <scope>NUCLEOTIDE SEQUENCE [LARGE SCALE GENOMIC DNA]</scope>
    <source>
        <strain evidence="7 8">DSM 16077</strain>
    </source>
</reference>
<proteinExistence type="inferred from homology"/>
<keyword evidence="4" id="KW-0378">Hydrolase</keyword>
<dbReference type="CDD" id="cd06251">
    <property type="entry name" value="M14_ASTE_ASPA-like"/>
    <property type="match status" value="1"/>
</dbReference>
<dbReference type="Proteomes" id="UP000199759">
    <property type="component" value="Unassembled WGS sequence"/>
</dbReference>
<dbReference type="STRING" id="144026.SAMN04488568_101310"/>
<keyword evidence="8" id="KW-1185">Reference proteome</keyword>
<dbReference type="OrthoDB" id="9782876at2"/>
<dbReference type="PANTHER" id="PTHR37326:SF2">
    <property type="entry name" value="SUCCINYLGLUTAMATE DESUCCINYLASE_ASPARTOACYLASE FAMILY PROTEIN"/>
    <property type="match status" value="1"/>
</dbReference>
<evidence type="ECO:0000256" key="5">
    <source>
        <dbReference type="ARBA" id="ARBA00022833"/>
    </source>
</evidence>
<dbReference type="RefSeq" id="WP_091765697.1">
    <property type="nucleotide sequence ID" value="NZ_FNHG01000001.1"/>
</dbReference>
<dbReference type="SUPFAM" id="SSF53187">
    <property type="entry name" value="Zn-dependent exopeptidases"/>
    <property type="match status" value="1"/>
</dbReference>
<keyword evidence="5" id="KW-0862">Zinc</keyword>
<name>A0A1G9M3F8_9PROT</name>
<dbReference type="AlphaFoldDB" id="A0A1G9M3F8"/>
<gene>
    <name evidence="7" type="ORF">SAMN04488568_101310</name>
</gene>
<dbReference type="PANTHER" id="PTHR37326">
    <property type="entry name" value="BLL3975 PROTEIN"/>
    <property type="match status" value="1"/>
</dbReference>
<organism evidence="7 8">
    <name type="scientific">Maricaulis salignorans</name>
    <dbReference type="NCBI Taxonomy" id="144026"/>
    <lineage>
        <taxon>Bacteria</taxon>
        <taxon>Pseudomonadati</taxon>
        <taxon>Pseudomonadota</taxon>
        <taxon>Alphaproteobacteria</taxon>
        <taxon>Maricaulales</taxon>
        <taxon>Maricaulaceae</taxon>
        <taxon>Maricaulis</taxon>
    </lineage>
</organism>
<dbReference type="GO" id="GO:0016788">
    <property type="term" value="F:hydrolase activity, acting on ester bonds"/>
    <property type="evidence" value="ECO:0007669"/>
    <property type="project" value="InterPro"/>
</dbReference>
<evidence type="ECO:0000256" key="1">
    <source>
        <dbReference type="ARBA" id="ARBA00001947"/>
    </source>
</evidence>
<dbReference type="InterPro" id="IPR055438">
    <property type="entry name" value="AstE_AspA_cat"/>
</dbReference>
<accession>A0A1G9M3F8</accession>
<evidence type="ECO:0000313" key="7">
    <source>
        <dbReference type="EMBL" id="SDL68738.1"/>
    </source>
</evidence>
<protein>
    <recommendedName>
        <fullName evidence="6">Succinylglutamate desuccinylase/Aspartoacylase catalytic domain-containing protein</fullName>
    </recommendedName>
</protein>
<dbReference type="Gene3D" id="3.40.630.10">
    <property type="entry name" value="Zn peptidases"/>
    <property type="match status" value="1"/>
</dbReference>